<evidence type="ECO:0000313" key="2">
    <source>
        <dbReference type="Proteomes" id="UP000245884"/>
    </source>
</evidence>
<gene>
    <name evidence="1" type="ORF">BDZ90DRAFT_234842</name>
</gene>
<dbReference type="GeneID" id="37028985"/>
<accession>A0A316UH21</accession>
<dbReference type="EMBL" id="KZ819680">
    <property type="protein sequence ID" value="PWN24556.1"/>
    <property type="molecule type" value="Genomic_DNA"/>
</dbReference>
<organism evidence="1 2">
    <name type="scientific">Jaminaea rosea</name>
    <dbReference type="NCBI Taxonomy" id="1569628"/>
    <lineage>
        <taxon>Eukaryota</taxon>
        <taxon>Fungi</taxon>
        <taxon>Dikarya</taxon>
        <taxon>Basidiomycota</taxon>
        <taxon>Ustilaginomycotina</taxon>
        <taxon>Exobasidiomycetes</taxon>
        <taxon>Microstromatales</taxon>
        <taxon>Microstromatales incertae sedis</taxon>
        <taxon>Jaminaea</taxon>
    </lineage>
</organism>
<dbReference type="AlphaFoldDB" id="A0A316UH21"/>
<reference evidence="1 2" key="1">
    <citation type="journal article" date="2018" name="Mol. Biol. Evol.">
        <title>Broad Genomic Sampling Reveals a Smut Pathogenic Ancestry of the Fungal Clade Ustilaginomycotina.</title>
        <authorList>
            <person name="Kijpornyongpan T."/>
            <person name="Mondo S.J."/>
            <person name="Barry K."/>
            <person name="Sandor L."/>
            <person name="Lee J."/>
            <person name="Lipzen A."/>
            <person name="Pangilinan J."/>
            <person name="LaButti K."/>
            <person name="Hainaut M."/>
            <person name="Henrissat B."/>
            <person name="Grigoriev I.V."/>
            <person name="Spatafora J.W."/>
            <person name="Aime M.C."/>
        </authorList>
    </citation>
    <scope>NUCLEOTIDE SEQUENCE [LARGE SCALE GENOMIC DNA]</scope>
    <source>
        <strain evidence="1 2">MCA 5214</strain>
    </source>
</reference>
<name>A0A316UH21_9BASI</name>
<dbReference type="RefSeq" id="XP_025359168.1">
    <property type="nucleotide sequence ID" value="XM_025507162.1"/>
</dbReference>
<dbReference type="Proteomes" id="UP000245884">
    <property type="component" value="Unassembled WGS sequence"/>
</dbReference>
<keyword evidence="2" id="KW-1185">Reference proteome</keyword>
<protein>
    <submittedName>
        <fullName evidence="1">Uncharacterized protein</fullName>
    </submittedName>
</protein>
<evidence type="ECO:0000313" key="1">
    <source>
        <dbReference type="EMBL" id="PWN24556.1"/>
    </source>
</evidence>
<proteinExistence type="predicted"/>
<sequence>MRSRPPCARQVVSTCARRWGTGANTAEDRWSGDEEMKVVEEIEKKKRRRGKVDAWPAGRKARVDAKLSAAQLNSRLGGCGLTTRLSTS</sequence>